<dbReference type="EMBL" id="JBHSFW010000015">
    <property type="protein sequence ID" value="MFC4620069.1"/>
    <property type="molecule type" value="Genomic_DNA"/>
</dbReference>
<feature type="domain" description="Glycosyltransferase subfamily 4-like N-terminal" evidence="2">
    <location>
        <begin position="26"/>
        <end position="167"/>
    </location>
</feature>
<evidence type="ECO:0000313" key="3">
    <source>
        <dbReference type="EMBL" id="MFC4620069.1"/>
    </source>
</evidence>
<name>A0ABV9GP88_9BACL</name>
<dbReference type="Pfam" id="PF00534">
    <property type="entry name" value="Glycos_transf_1"/>
    <property type="match status" value="1"/>
</dbReference>
<reference evidence="4" key="1">
    <citation type="journal article" date="2019" name="Int. J. Syst. Evol. Microbiol.">
        <title>The Global Catalogue of Microorganisms (GCM) 10K type strain sequencing project: providing services to taxonomists for standard genome sequencing and annotation.</title>
        <authorList>
            <consortium name="The Broad Institute Genomics Platform"/>
            <consortium name="The Broad Institute Genome Sequencing Center for Infectious Disease"/>
            <person name="Wu L."/>
            <person name="Ma J."/>
        </authorList>
    </citation>
    <scope>NUCLEOTIDE SEQUENCE [LARGE SCALE GENOMIC DNA]</scope>
    <source>
        <strain evidence="4">CGMCC 1.16306</strain>
    </source>
</reference>
<evidence type="ECO:0000313" key="4">
    <source>
        <dbReference type="Proteomes" id="UP001596022"/>
    </source>
</evidence>
<comment type="caution">
    <text evidence="3">The sequence shown here is derived from an EMBL/GenBank/DDBJ whole genome shotgun (WGS) entry which is preliminary data.</text>
</comment>
<evidence type="ECO:0000259" key="1">
    <source>
        <dbReference type="Pfam" id="PF00534"/>
    </source>
</evidence>
<dbReference type="PANTHER" id="PTHR12526">
    <property type="entry name" value="GLYCOSYLTRANSFERASE"/>
    <property type="match status" value="1"/>
</dbReference>
<accession>A0ABV9GP88</accession>
<dbReference type="Pfam" id="PF13439">
    <property type="entry name" value="Glyco_transf_4"/>
    <property type="match status" value="1"/>
</dbReference>
<dbReference type="CDD" id="cd03808">
    <property type="entry name" value="GT4_CapM-like"/>
    <property type="match status" value="1"/>
</dbReference>
<dbReference type="RefSeq" id="WP_376847160.1">
    <property type="nucleotide sequence ID" value="NZ_JBHSFW010000015.1"/>
</dbReference>
<organism evidence="3 4">
    <name type="scientific">Camelliibacillus cellulosilyticus</name>
    <dbReference type="NCBI Taxonomy" id="2174486"/>
    <lineage>
        <taxon>Bacteria</taxon>
        <taxon>Bacillati</taxon>
        <taxon>Bacillota</taxon>
        <taxon>Bacilli</taxon>
        <taxon>Bacillales</taxon>
        <taxon>Sporolactobacillaceae</taxon>
        <taxon>Camelliibacillus</taxon>
    </lineage>
</organism>
<dbReference type="SUPFAM" id="SSF53756">
    <property type="entry name" value="UDP-Glycosyltransferase/glycogen phosphorylase"/>
    <property type="match status" value="1"/>
</dbReference>
<feature type="domain" description="Glycosyl transferase family 1" evidence="1">
    <location>
        <begin position="186"/>
        <end position="346"/>
    </location>
</feature>
<dbReference type="Proteomes" id="UP001596022">
    <property type="component" value="Unassembled WGS sequence"/>
</dbReference>
<dbReference type="PANTHER" id="PTHR12526:SF630">
    <property type="entry name" value="GLYCOSYLTRANSFERASE"/>
    <property type="match status" value="1"/>
</dbReference>
<dbReference type="InterPro" id="IPR001296">
    <property type="entry name" value="Glyco_trans_1"/>
</dbReference>
<keyword evidence="4" id="KW-1185">Reference proteome</keyword>
<protein>
    <submittedName>
        <fullName evidence="3">Glycosyltransferase family 4 protein</fullName>
    </submittedName>
</protein>
<dbReference type="InterPro" id="IPR028098">
    <property type="entry name" value="Glyco_trans_4-like_N"/>
</dbReference>
<evidence type="ECO:0000259" key="2">
    <source>
        <dbReference type="Pfam" id="PF13439"/>
    </source>
</evidence>
<dbReference type="Gene3D" id="3.40.50.2000">
    <property type="entry name" value="Glycogen Phosphorylase B"/>
    <property type="match status" value="2"/>
</dbReference>
<proteinExistence type="predicted"/>
<gene>
    <name evidence="3" type="ORF">ACFO4N_15255</name>
</gene>
<sequence length="385" mass="44230">MDQKILFCATWDIHFKKFHLPYFKWFKDQGWQVHVAASGDAFLPFVDERFHLPIKRSPFSKDNLRAFRILKAIIKDGDYRIVHCHTPMGGALTRLAARKVRKQTGVKVVYTAHGFHFYQGAPWVNWLVYYPIEKWLASYTDCLVTINQEDLYQAIHHRFRAARVGHVHGVGVDVGTFQPVNQDRKRQLRKACGNDPDAFLMFYAAEFNRNKNQQWLIRLMARIKETAPDIRLLLAGEGPLLKDCQALASKLDVADRIDFLGYQDDIRPFLQQCNLAVAASYREGLPVNILEAMATGLPVIASQNRGHRELIEDGVNGYLIPINDTEQFLPMLLQLYRSKSLCETMGLASLKRIDAFSVENIAAELKAIYQPYMSQELDFKLLRKA</sequence>